<protein>
    <submittedName>
        <fullName evidence="6">Uncharacterized protein</fullName>
    </submittedName>
</protein>
<sequence length="90" mass="10308">MSQIFWILFPILLMNVFSFVLSELPDEGGGILVRRNPLKERLIKRRIVHTIRYDNLKHPDNRGPVPVPPKEPGAANPYTRGCSAIKRCRS</sequence>
<evidence type="ECO:0000256" key="5">
    <source>
        <dbReference type="SAM" id="SignalP"/>
    </source>
</evidence>
<feature type="region of interest" description="Disordered" evidence="4">
    <location>
        <begin position="59"/>
        <end position="78"/>
    </location>
</feature>
<keyword evidence="7" id="KW-1185">Reference proteome</keyword>
<feature type="signal peptide" evidence="5">
    <location>
        <begin position="1"/>
        <end position="22"/>
    </location>
</feature>
<accession>A0A9P0EXS3</accession>
<evidence type="ECO:0000313" key="6">
    <source>
        <dbReference type="EMBL" id="CAH0383403.1"/>
    </source>
</evidence>
<proteinExistence type="inferred from homology"/>
<evidence type="ECO:0000313" key="7">
    <source>
        <dbReference type="Proteomes" id="UP001152759"/>
    </source>
</evidence>
<dbReference type="Proteomes" id="UP001152759">
    <property type="component" value="Chromosome 10"/>
</dbReference>
<evidence type="ECO:0000256" key="1">
    <source>
        <dbReference type="ARBA" id="ARBA00009178"/>
    </source>
</evidence>
<gene>
    <name evidence="6" type="ORF">BEMITA_LOCUS2856</name>
</gene>
<evidence type="ECO:0000256" key="3">
    <source>
        <dbReference type="ARBA" id="ARBA00023157"/>
    </source>
</evidence>
<keyword evidence="2 5" id="KW-0732">Signal</keyword>
<dbReference type="AlphaFoldDB" id="A0A9P0EXS3"/>
<dbReference type="InterPro" id="IPR008801">
    <property type="entry name" value="RALF"/>
</dbReference>
<dbReference type="Pfam" id="PF05498">
    <property type="entry name" value="RALF"/>
    <property type="match status" value="1"/>
</dbReference>
<evidence type="ECO:0000256" key="4">
    <source>
        <dbReference type="SAM" id="MobiDB-lite"/>
    </source>
</evidence>
<reference evidence="6" key="1">
    <citation type="submission" date="2021-12" db="EMBL/GenBank/DDBJ databases">
        <authorList>
            <person name="King R."/>
        </authorList>
    </citation>
    <scope>NUCLEOTIDE SEQUENCE</scope>
</reference>
<name>A0A9P0EXS3_BEMTA</name>
<dbReference type="EMBL" id="OU963871">
    <property type="protein sequence ID" value="CAH0383403.1"/>
    <property type="molecule type" value="Genomic_DNA"/>
</dbReference>
<evidence type="ECO:0000256" key="2">
    <source>
        <dbReference type="ARBA" id="ARBA00022729"/>
    </source>
</evidence>
<feature type="chain" id="PRO_5040106049" evidence="5">
    <location>
        <begin position="23"/>
        <end position="90"/>
    </location>
</feature>
<comment type="similarity">
    <text evidence="1">Belongs to the plant rapid alkalinization factor (RALF) family.</text>
</comment>
<organism evidence="6 7">
    <name type="scientific">Bemisia tabaci</name>
    <name type="common">Sweetpotato whitefly</name>
    <name type="synonym">Aleurodes tabaci</name>
    <dbReference type="NCBI Taxonomy" id="7038"/>
    <lineage>
        <taxon>Eukaryota</taxon>
        <taxon>Metazoa</taxon>
        <taxon>Ecdysozoa</taxon>
        <taxon>Arthropoda</taxon>
        <taxon>Hexapoda</taxon>
        <taxon>Insecta</taxon>
        <taxon>Pterygota</taxon>
        <taxon>Neoptera</taxon>
        <taxon>Paraneoptera</taxon>
        <taxon>Hemiptera</taxon>
        <taxon>Sternorrhyncha</taxon>
        <taxon>Aleyrodoidea</taxon>
        <taxon>Aleyrodidae</taxon>
        <taxon>Aleyrodinae</taxon>
        <taxon>Bemisia</taxon>
    </lineage>
</organism>
<keyword evidence="3" id="KW-1015">Disulfide bond</keyword>